<name>A0A7W7D8K2_9ACTN</name>
<dbReference type="AlphaFoldDB" id="A0A7W7D8K2"/>
<evidence type="ECO:0000313" key="2">
    <source>
        <dbReference type="EMBL" id="MBB4702031.1"/>
    </source>
</evidence>
<feature type="region of interest" description="Disordered" evidence="1">
    <location>
        <begin position="43"/>
        <end position="73"/>
    </location>
</feature>
<evidence type="ECO:0000256" key="1">
    <source>
        <dbReference type="SAM" id="MobiDB-lite"/>
    </source>
</evidence>
<dbReference type="EMBL" id="JACHND010000001">
    <property type="protein sequence ID" value="MBB4702031.1"/>
    <property type="molecule type" value="Genomic_DNA"/>
</dbReference>
<feature type="compositionally biased region" description="Basic and acidic residues" evidence="1">
    <location>
        <begin position="44"/>
        <end position="53"/>
    </location>
</feature>
<evidence type="ECO:0000313" key="3">
    <source>
        <dbReference type="Proteomes" id="UP000542210"/>
    </source>
</evidence>
<feature type="compositionally biased region" description="Basic and acidic residues" evidence="1">
    <location>
        <begin position="64"/>
        <end position="73"/>
    </location>
</feature>
<gene>
    <name evidence="2" type="ORF">BJ982_003575</name>
</gene>
<reference evidence="2 3" key="1">
    <citation type="submission" date="2020-08" db="EMBL/GenBank/DDBJ databases">
        <title>Sequencing the genomes of 1000 actinobacteria strains.</title>
        <authorList>
            <person name="Klenk H.-P."/>
        </authorList>
    </citation>
    <scope>NUCLEOTIDE SEQUENCE [LARGE SCALE GENOMIC DNA]</scope>
    <source>
        <strain evidence="2 3">DSM 45784</strain>
    </source>
</reference>
<keyword evidence="3" id="KW-1185">Reference proteome</keyword>
<dbReference type="Proteomes" id="UP000542210">
    <property type="component" value="Unassembled WGS sequence"/>
</dbReference>
<comment type="caution">
    <text evidence="2">The sequence shown here is derived from an EMBL/GenBank/DDBJ whole genome shotgun (WGS) entry which is preliminary data.</text>
</comment>
<proteinExistence type="predicted"/>
<protein>
    <submittedName>
        <fullName evidence="2">Uncharacterized protein</fullName>
    </submittedName>
</protein>
<organism evidence="2 3">
    <name type="scientific">Sphaerisporangium siamense</name>
    <dbReference type="NCBI Taxonomy" id="795645"/>
    <lineage>
        <taxon>Bacteria</taxon>
        <taxon>Bacillati</taxon>
        <taxon>Actinomycetota</taxon>
        <taxon>Actinomycetes</taxon>
        <taxon>Streptosporangiales</taxon>
        <taxon>Streptosporangiaceae</taxon>
        <taxon>Sphaerisporangium</taxon>
    </lineage>
</organism>
<feature type="region of interest" description="Disordered" evidence="1">
    <location>
        <begin position="98"/>
        <end position="147"/>
    </location>
</feature>
<dbReference type="RefSeq" id="WP_221482335.1">
    <property type="nucleotide sequence ID" value="NZ_JACHND010000001.1"/>
</dbReference>
<sequence length="147" mass="15255">MLDGRLLGEGEDGLGSRGRHCGLLTGYFGGGVAEDADVFGEDLGDGHGVRGEQGDLVGGSAHAGFEHDDVGLDVPRVQDARDGEKADGGQVSRRFAAVRHRPEGLGYPRGQPAQRRVRDGRAVHPDAFTVGAQRRTGDGDDPEAGGG</sequence>
<accession>A0A7W7D8K2</accession>